<feature type="transmembrane region" description="Helical" evidence="1">
    <location>
        <begin position="91"/>
        <end position="112"/>
    </location>
</feature>
<name>A0A1J5QRU3_9ZZZZ</name>
<keyword evidence="1" id="KW-0472">Membrane</keyword>
<feature type="transmembrane region" description="Helical" evidence="1">
    <location>
        <begin position="118"/>
        <end position="138"/>
    </location>
</feature>
<organism evidence="2">
    <name type="scientific">mine drainage metagenome</name>
    <dbReference type="NCBI Taxonomy" id="410659"/>
    <lineage>
        <taxon>unclassified sequences</taxon>
        <taxon>metagenomes</taxon>
        <taxon>ecological metagenomes</taxon>
    </lineage>
</organism>
<feature type="transmembrane region" description="Helical" evidence="1">
    <location>
        <begin position="16"/>
        <end position="33"/>
    </location>
</feature>
<keyword evidence="1" id="KW-1133">Transmembrane helix</keyword>
<feature type="transmembrane region" description="Helical" evidence="1">
    <location>
        <begin position="53"/>
        <end position="71"/>
    </location>
</feature>
<reference evidence="2" key="1">
    <citation type="submission" date="2016-10" db="EMBL/GenBank/DDBJ databases">
        <title>Sequence of Gallionella enrichment culture.</title>
        <authorList>
            <person name="Poehlein A."/>
            <person name="Muehling M."/>
            <person name="Daniel R."/>
        </authorList>
    </citation>
    <scope>NUCLEOTIDE SEQUENCE</scope>
</reference>
<evidence type="ECO:0000313" key="2">
    <source>
        <dbReference type="EMBL" id="OIQ82607.1"/>
    </source>
</evidence>
<protein>
    <submittedName>
        <fullName evidence="2">Uncharacterized protein</fullName>
    </submittedName>
</protein>
<gene>
    <name evidence="2" type="ORF">GALL_356060</name>
</gene>
<dbReference type="EMBL" id="MLJW01000786">
    <property type="protein sequence ID" value="OIQ82607.1"/>
    <property type="molecule type" value="Genomic_DNA"/>
</dbReference>
<proteinExistence type="predicted"/>
<comment type="caution">
    <text evidence="2">The sequence shown here is derived from an EMBL/GenBank/DDBJ whole genome shotgun (WGS) entry which is preliminary data.</text>
</comment>
<accession>A0A1J5QRU3</accession>
<evidence type="ECO:0000256" key="1">
    <source>
        <dbReference type="SAM" id="Phobius"/>
    </source>
</evidence>
<dbReference type="AlphaFoldDB" id="A0A1J5QRU3"/>
<sequence>MPTCLTNLLTWPRKRWLVAVGTALATFALIGLPTDVIPNPVFGRAVAVTSWSMNVLILSSILSGMLVATYIKTENTVVEETSLKIGGVGGFLAFFAVGCPVCNKIALIALGYTGAIQYFAPIQPYLAAASILLLGYALRKRLVGESQCAVNYQAERSDVNNDSK</sequence>
<keyword evidence="1" id="KW-0812">Transmembrane</keyword>